<proteinExistence type="predicted"/>
<dbReference type="RefSeq" id="WP_136459595.1">
    <property type="nucleotide sequence ID" value="NZ_SRSF01000004.1"/>
</dbReference>
<comment type="caution">
    <text evidence="1">The sequence shown here is derived from an EMBL/GenBank/DDBJ whole genome shotgun (WGS) entry which is preliminary data.</text>
</comment>
<dbReference type="GO" id="GO:0008237">
    <property type="term" value="F:metallopeptidase activity"/>
    <property type="evidence" value="ECO:0007669"/>
    <property type="project" value="InterPro"/>
</dbReference>
<dbReference type="Gene3D" id="3.40.390.10">
    <property type="entry name" value="Collagenase (Catalytic Domain)"/>
    <property type="match status" value="1"/>
</dbReference>
<reference evidence="1 2" key="1">
    <citation type="submission" date="2019-04" db="EMBL/GenBank/DDBJ databases">
        <title>Lewinella litorea sp. nov., isolated from a marine sand.</title>
        <authorList>
            <person name="Yoon J.-H."/>
        </authorList>
    </citation>
    <scope>NUCLEOTIDE SEQUENCE [LARGE SCALE GENOMIC DNA]</scope>
    <source>
        <strain evidence="1 2">HSMS-39</strain>
    </source>
</reference>
<name>A0A4S4NM74_9BACT</name>
<dbReference type="InterPro" id="IPR024079">
    <property type="entry name" value="MetalloPept_cat_dom_sf"/>
</dbReference>
<protein>
    <recommendedName>
        <fullName evidence="3">Peptidase M10 metallopeptidase domain-containing protein</fullName>
    </recommendedName>
</protein>
<sequence length="250" mass="27015">MAEYITSGDSDEMGNVIFFNNRGNKQLSFDFVPGSLQLDGTDAVTYYVDETRPSGNVSVEESTSAIVASMDTWEAASCSELGITRIPSDGRPTGFYSALLGFGGSFSYVADVVHGGWLPGIFFDRLRPNGSRSILGVTFTIIYVDGNGNPVDTNNDNKGDVAWREIYYNDNFTWSAGASPGFDIETVSLHEVGHGLSQAHFGKAFRTTSNGKLHFSPRAVMNATYSGVQTTVDGTDNAGHCSIWGNWPKN</sequence>
<dbReference type="SUPFAM" id="SSF55486">
    <property type="entry name" value="Metalloproteases ('zincins'), catalytic domain"/>
    <property type="match status" value="1"/>
</dbReference>
<accession>A0A4S4NM74</accession>
<organism evidence="1 2">
    <name type="scientific">Neolewinella litorea</name>
    <dbReference type="NCBI Taxonomy" id="2562452"/>
    <lineage>
        <taxon>Bacteria</taxon>
        <taxon>Pseudomonadati</taxon>
        <taxon>Bacteroidota</taxon>
        <taxon>Saprospiria</taxon>
        <taxon>Saprospirales</taxon>
        <taxon>Lewinellaceae</taxon>
        <taxon>Neolewinella</taxon>
    </lineage>
</organism>
<dbReference type="Proteomes" id="UP000308528">
    <property type="component" value="Unassembled WGS sequence"/>
</dbReference>
<dbReference type="EMBL" id="SRSF01000004">
    <property type="protein sequence ID" value="THH39461.1"/>
    <property type="molecule type" value="Genomic_DNA"/>
</dbReference>
<gene>
    <name evidence="1" type="ORF">E4021_11975</name>
</gene>
<evidence type="ECO:0008006" key="3">
    <source>
        <dbReference type="Google" id="ProtNLM"/>
    </source>
</evidence>
<dbReference type="OrthoDB" id="905690at2"/>
<evidence type="ECO:0000313" key="2">
    <source>
        <dbReference type="Proteomes" id="UP000308528"/>
    </source>
</evidence>
<keyword evidence="2" id="KW-1185">Reference proteome</keyword>
<dbReference type="AlphaFoldDB" id="A0A4S4NM74"/>
<evidence type="ECO:0000313" key="1">
    <source>
        <dbReference type="EMBL" id="THH39461.1"/>
    </source>
</evidence>